<dbReference type="EC" id="3.2.1.17" evidence="2"/>
<reference evidence="8" key="1">
    <citation type="submission" date="2015-11" db="EMBL/GenBank/DDBJ databases">
        <title>De novo transcriptome assembly of four potential Pierce s Disease insect vectors from Arizona vineyards.</title>
        <authorList>
            <person name="Tassone E.E."/>
        </authorList>
    </citation>
    <scope>NUCLEOTIDE SEQUENCE</scope>
</reference>
<protein>
    <recommendedName>
        <fullName evidence="2">lysozyme</fullName>
        <ecNumber evidence="2">3.2.1.17</ecNumber>
    </recommendedName>
</protein>
<keyword evidence="4" id="KW-0081">Bacteriolytic enzyme</keyword>
<accession>A0A1B6MN18</accession>
<feature type="non-terminal residue" evidence="8">
    <location>
        <position position="1"/>
    </location>
</feature>
<dbReference type="GO" id="GO:0031640">
    <property type="term" value="P:killing of cells of another organism"/>
    <property type="evidence" value="ECO:0007669"/>
    <property type="project" value="UniProtKB-KW"/>
</dbReference>
<evidence type="ECO:0000256" key="2">
    <source>
        <dbReference type="ARBA" id="ARBA00012732"/>
    </source>
</evidence>
<feature type="region of interest" description="Disordered" evidence="7">
    <location>
        <begin position="55"/>
        <end position="100"/>
    </location>
</feature>
<dbReference type="AlphaFoldDB" id="A0A1B6MN18"/>
<dbReference type="EMBL" id="GEBQ01002647">
    <property type="protein sequence ID" value="JAT37330.1"/>
    <property type="molecule type" value="Transcribed_RNA"/>
</dbReference>
<evidence type="ECO:0000256" key="6">
    <source>
        <dbReference type="ARBA" id="ARBA00023295"/>
    </source>
</evidence>
<name>A0A1B6MN18_9HEMI</name>
<evidence type="ECO:0000313" key="8">
    <source>
        <dbReference type="EMBL" id="JAT37330.1"/>
    </source>
</evidence>
<dbReference type="Gene3D" id="1.10.530.10">
    <property type="match status" value="1"/>
</dbReference>
<comment type="catalytic activity">
    <reaction evidence="1">
        <text>Hydrolysis of (1-&gt;4)-beta-linkages between N-acetylmuramic acid and N-acetyl-D-glucosamine residues in a peptidoglycan and between N-acetyl-D-glucosamine residues in chitodextrins.</text>
        <dbReference type="EC" id="3.2.1.17"/>
    </reaction>
</comment>
<dbReference type="GO" id="GO:0003796">
    <property type="term" value="F:lysozyme activity"/>
    <property type="evidence" value="ECO:0007669"/>
    <property type="project" value="UniProtKB-EC"/>
</dbReference>
<keyword evidence="3" id="KW-0929">Antimicrobial</keyword>
<dbReference type="GO" id="GO:0042742">
    <property type="term" value="P:defense response to bacterium"/>
    <property type="evidence" value="ECO:0007669"/>
    <property type="project" value="UniProtKB-KW"/>
</dbReference>
<gene>
    <name evidence="8" type="ORF">g.20249</name>
</gene>
<evidence type="ECO:0000256" key="7">
    <source>
        <dbReference type="SAM" id="MobiDB-lite"/>
    </source>
</evidence>
<sequence>IQGYMKRFHQDCNGDGVVDCFDYAAIHFHGGYSCSQPLSVPVRNVLGNCLQRLGPGEPDQAPVLVPGTPPPYPYPYPEQPGPEPVPVPITPPPYPDQEYFSEENNEVTFPKYQTTPPAIDIRFGED</sequence>
<dbReference type="InterPro" id="IPR008597">
    <property type="entry name" value="Invert_lysozyme"/>
</dbReference>
<evidence type="ECO:0000256" key="4">
    <source>
        <dbReference type="ARBA" id="ARBA00022638"/>
    </source>
</evidence>
<feature type="compositionally biased region" description="Pro residues" evidence="7">
    <location>
        <begin position="67"/>
        <end position="95"/>
    </location>
</feature>
<organism evidence="8">
    <name type="scientific">Graphocephala atropunctata</name>
    <dbReference type="NCBI Taxonomy" id="36148"/>
    <lineage>
        <taxon>Eukaryota</taxon>
        <taxon>Metazoa</taxon>
        <taxon>Ecdysozoa</taxon>
        <taxon>Arthropoda</taxon>
        <taxon>Hexapoda</taxon>
        <taxon>Insecta</taxon>
        <taxon>Pterygota</taxon>
        <taxon>Neoptera</taxon>
        <taxon>Paraneoptera</taxon>
        <taxon>Hemiptera</taxon>
        <taxon>Auchenorrhyncha</taxon>
        <taxon>Membracoidea</taxon>
        <taxon>Cicadellidae</taxon>
        <taxon>Cicadellinae</taxon>
        <taxon>Cicadellini</taxon>
        <taxon>Graphocephala</taxon>
    </lineage>
</organism>
<evidence type="ECO:0000256" key="1">
    <source>
        <dbReference type="ARBA" id="ARBA00000632"/>
    </source>
</evidence>
<dbReference type="PROSITE" id="PS51909">
    <property type="entry name" value="LYSOZYME_I"/>
    <property type="match status" value="1"/>
</dbReference>
<evidence type="ECO:0000256" key="5">
    <source>
        <dbReference type="ARBA" id="ARBA00022801"/>
    </source>
</evidence>
<proteinExistence type="predicted"/>
<dbReference type="Pfam" id="PF05497">
    <property type="entry name" value="Destabilase"/>
    <property type="match status" value="1"/>
</dbReference>
<keyword evidence="6" id="KW-0326">Glycosidase</keyword>
<evidence type="ECO:0000256" key="3">
    <source>
        <dbReference type="ARBA" id="ARBA00022529"/>
    </source>
</evidence>
<keyword evidence="5" id="KW-0378">Hydrolase</keyword>